<dbReference type="PANTHER" id="PTHR24346:SF110">
    <property type="entry name" value="NON-SPECIFIC SERINE_THREONINE PROTEIN KINASE"/>
    <property type="match status" value="1"/>
</dbReference>
<evidence type="ECO:0000256" key="2">
    <source>
        <dbReference type="ARBA" id="ARBA00022679"/>
    </source>
</evidence>
<dbReference type="CDD" id="cd14003">
    <property type="entry name" value="STKc_AMPK-like"/>
    <property type="match status" value="1"/>
</dbReference>
<dbReference type="InterPro" id="IPR011009">
    <property type="entry name" value="Kinase-like_dom_sf"/>
</dbReference>
<dbReference type="FunFam" id="3.30.200.20:FF:000003">
    <property type="entry name" value="Non-specific serine/threonine protein kinase"/>
    <property type="match status" value="1"/>
</dbReference>
<organism evidence="9 10">
    <name type="scientific">Smittium simulii</name>
    <dbReference type="NCBI Taxonomy" id="133385"/>
    <lineage>
        <taxon>Eukaryota</taxon>
        <taxon>Fungi</taxon>
        <taxon>Fungi incertae sedis</taxon>
        <taxon>Zoopagomycota</taxon>
        <taxon>Kickxellomycotina</taxon>
        <taxon>Harpellomycetes</taxon>
        <taxon>Harpellales</taxon>
        <taxon>Legeriomycetaceae</taxon>
        <taxon>Smittium</taxon>
    </lineage>
</organism>
<dbReference type="OrthoDB" id="193931at2759"/>
<keyword evidence="5 6" id="KW-0067">ATP-binding</keyword>
<dbReference type="GO" id="GO:0035556">
    <property type="term" value="P:intracellular signal transduction"/>
    <property type="evidence" value="ECO:0007669"/>
    <property type="project" value="TreeGrafter"/>
</dbReference>
<reference evidence="9 10" key="1">
    <citation type="journal article" date="2018" name="MBio">
        <title>Comparative Genomics Reveals the Core Gene Toolbox for the Fungus-Insect Symbiosis.</title>
        <authorList>
            <person name="Wang Y."/>
            <person name="Stata M."/>
            <person name="Wang W."/>
            <person name="Stajich J.E."/>
            <person name="White M.M."/>
            <person name="Moncalvo J.M."/>
        </authorList>
    </citation>
    <scope>NUCLEOTIDE SEQUENCE [LARGE SCALE GENOMIC DNA]</scope>
    <source>
        <strain evidence="9 10">SWE-8-4</strain>
    </source>
</reference>
<dbReference type="PROSITE" id="PS50011">
    <property type="entry name" value="PROTEIN_KINASE_DOM"/>
    <property type="match status" value="1"/>
</dbReference>
<proteinExistence type="predicted"/>
<keyword evidence="4" id="KW-0418">Kinase</keyword>
<evidence type="ECO:0000256" key="6">
    <source>
        <dbReference type="PROSITE-ProRule" id="PRU10141"/>
    </source>
</evidence>
<feature type="compositionally biased region" description="Polar residues" evidence="7">
    <location>
        <begin position="337"/>
        <end position="356"/>
    </location>
</feature>
<evidence type="ECO:0000313" key="10">
    <source>
        <dbReference type="Proteomes" id="UP000245383"/>
    </source>
</evidence>
<dbReference type="Proteomes" id="UP000245383">
    <property type="component" value="Unassembled WGS sequence"/>
</dbReference>
<keyword evidence="3 6" id="KW-0547">Nucleotide-binding</keyword>
<evidence type="ECO:0000256" key="1">
    <source>
        <dbReference type="ARBA" id="ARBA00022527"/>
    </source>
</evidence>
<dbReference type="InterPro" id="IPR000719">
    <property type="entry name" value="Prot_kinase_dom"/>
</dbReference>
<dbReference type="PANTHER" id="PTHR24346">
    <property type="entry name" value="MAP/MICROTUBULE AFFINITY-REGULATING KINASE"/>
    <property type="match status" value="1"/>
</dbReference>
<keyword evidence="1" id="KW-0723">Serine/threonine-protein kinase</keyword>
<feature type="compositionally biased region" description="Polar residues" evidence="7">
    <location>
        <begin position="416"/>
        <end position="435"/>
    </location>
</feature>
<dbReference type="SUPFAM" id="SSF56112">
    <property type="entry name" value="Protein kinase-like (PK-like)"/>
    <property type="match status" value="1"/>
</dbReference>
<feature type="domain" description="Protein kinase" evidence="8">
    <location>
        <begin position="50"/>
        <end position="312"/>
    </location>
</feature>
<keyword evidence="2" id="KW-0808">Transferase</keyword>
<evidence type="ECO:0000256" key="5">
    <source>
        <dbReference type="ARBA" id="ARBA00022840"/>
    </source>
</evidence>
<keyword evidence="10" id="KW-1185">Reference proteome</keyword>
<dbReference type="InterPro" id="IPR017441">
    <property type="entry name" value="Protein_kinase_ATP_BS"/>
</dbReference>
<feature type="region of interest" description="Disordered" evidence="7">
    <location>
        <begin position="394"/>
        <end position="438"/>
    </location>
</feature>
<evidence type="ECO:0000256" key="4">
    <source>
        <dbReference type="ARBA" id="ARBA00022777"/>
    </source>
</evidence>
<feature type="compositionally biased region" description="Low complexity" evidence="7">
    <location>
        <begin position="364"/>
        <end position="375"/>
    </location>
</feature>
<dbReference type="GO" id="GO:0004674">
    <property type="term" value="F:protein serine/threonine kinase activity"/>
    <property type="evidence" value="ECO:0007669"/>
    <property type="project" value="UniProtKB-KW"/>
</dbReference>
<dbReference type="EMBL" id="MBFR01000054">
    <property type="protein sequence ID" value="PVU95522.1"/>
    <property type="molecule type" value="Genomic_DNA"/>
</dbReference>
<evidence type="ECO:0000256" key="7">
    <source>
        <dbReference type="SAM" id="MobiDB-lite"/>
    </source>
</evidence>
<evidence type="ECO:0000256" key="3">
    <source>
        <dbReference type="ARBA" id="ARBA00022741"/>
    </source>
</evidence>
<dbReference type="FunFam" id="1.10.510.10:FF:000571">
    <property type="entry name" value="Maternal embryonic leucine zipper kinase"/>
    <property type="match status" value="1"/>
</dbReference>
<dbReference type="PROSITE" id="PS00107">
    <property type="entry name" value="PROTEIN_KINASE_ATP"/>
    <property type="match status" value="1"/>
</dbReference>
<dbReference type="Gene3D" id="1.10.510.10">
    <property type="entry name" value="Transferase(Phosphotransferase) domain 1"/>
    <property type="match status" value="1"/>
</dbReference>
<sequence>MIKRHISMQDYSTRKSQPCSYPIIQGGNPGFELDGYQKKIKTKPKAFGPYIVLHTIGEGEFAKVKLALHKETGQEVAIKLVKKEWIDNQIKKAKIVREITSLRAVNHNNIVRLFDVIESENHIGLVLEYASGGELFDYIMKHKALSNAEARRLFAQLILAVSHLHKNQIVHRDLKLENLLLDKNRNVKVTDFGFANHFDEKHGELMITSCGSPCYAAPELVVSNGMYVGTMVDVWSCGVILFAMVAGYLPFDDDDTNPNGENINQLYKYILSKKLEYPSSVGSLAQNLLERILVSDPTKRATLAEIRMHPWLAPHRSLFAEFNDGFDAAQNVSKNNKTNSSFEHNSSDVCNSGSSIDKSKTMVSNLNSNNEPNPNGVDADSSSWLNKFAKRISTMTPNNNPEQHPHPSDNKEAVATRTQNETNEQTPMLKQNNSKNSRKSIKPVASIIKWFSFKRSNVYYCKMSKYPLNNKLVFKGSHSALTSKLFICLDSLQIITDVDYRTTKTPIKKIVCTRPKIEIGQGNTFQVSVNQDPTPKVTTESINLSQSASNSQNKSARLSASLLSCFYLIKKSLTLTGKPTNTEFEDQAIPAATTNSNSRAAAVITNEKNDYITSLELPSAAYRDYSDINRIKLVIRINLIENTKLYCLEFARLKGPLDSYNHLTKCIVDKLDF</sequence>
<dbReference type="SMART" id="SM00220">
    <property type="entry name" value="S_TKc"/>
    <property type="match status" value="1"/>
</dbReference>
<evidence type="ECO:0000313" key="9">
    <source>
        <dbReference type="EMBL" id="PVU95522.1"/>
    </source>
</evidence>
<dbReference type="GO" id="GO:0005737">
    <property type="term" value="C:cytoplasm"/>
    <property type="evidence" value="ECO:0007669"/>
    <property type="project" value="TreeGrafter"/>
</dbReference>
<dbReference type="STRING" id="133385.A0A2T9YT47"/>
<dbReference type="PROSITE" id="PS00108">
    <property type="entry name" value="PROTEIN_KINASE_ST"/>
    <property type="match status" value="1"/>
</dbReference>
<feature type="compositionally biased region" description="Basic and acidic residues" evidence="7">
    <location>
        <begin position="403"/>
        <end position="414"/>
    </location>
</feature>
<evidence type="ECO:0000259" key="8">
    <source>
        <dbReference type="PROSITE" id="PS50011"/>
    </source>
</evidence>
<dbReference type="GO" id="GO:0005524">
    <property type="term" value="F:ATP binding"/>
    <property type="evidence" value="ECO:0007669"/>
    <property type="project" value="UniProtKB-UniRule"/>
</dbReference>
<feature type="region of interest" description="Disordered" evidence="7">
    <location>
        <begin position="337"/>
        <end position="380"/>
    </location>
</feature>
<protein>
    <recommendedName>
        <fullName evidence="8">Protein kinase domain-containing protein</fullName>
    </recommendedName>
</protein>
<dbReference type="InterPro" id="IPR008271">
    <property type="entry name" value="Ser/Thr_kinase_AS"/>
</dbReference>
<feature type="binding site" evidence="6">
    <location>
        <position position="83"/>
    </location>
    <ligand>
        <name>ATP</name>
        <dbReference type="ChEBI" id="CHEBI:30616"/>
    </ligand>
</feature>
<gene>
    <name evidence="9" type="ORF">BB561_001771</name>
</gene>
<dbReference type="AlphaFoldDB" id="A0A2T9YT47"/>
<comment type="caution">
    <text evidence="9">The sequence shown here is derived from an EMBL/GenBank/DDBJ whole genome shotgun (WGS) entry which is preliminary data.</text>
</comment>
<accession>A0A2T9YT47</accession>
<dbReference type="Pfam" id="PF00069">
    <property type="entry name" value="Pkinase"/>
    <property type="match status" value="1"/>
</dbReference>
<name>A0A2T9YT47_9FUNG</name>